<sequence length="221" mass="22656">MRDTRGLARLLPAGLAAVAVAGTMIAVAVFTGTSDKAAAQDTAVAGGPGGTIVKSTTPAGPVKKAPKATKYQVQNARPAVGTLAAGQEVKLGPGLYFKTKGTQWAVISRQPGEPAYEPFGWRQTVGNANIGDGADPGMQSVGGTVSSVFKSSQAATVVYTVGTKAWYGKIYRLAGITGWVESSAQVTPLTPQNSRSNGVFVYDAQGKLLKRFGGGADPLAR</sequence>
<organism evidence="1 2">
    <name type="scientific">Kribbella pratensis</name>
    <dbReference type="NCBI Taxonomy" id="2512112"/>
    <lineage>
        <taxon>Bacteria</taxon>
        <taxon>Bacillati</taxon>
        <taxon>Actinomycetota</taxon>
        <taxon>Actinomycetes</taxon>
        <taxon>Propionibacteriales</taxon>
        <taxon>Kribbellaceae</taxon>
        <taxon>Kribbella</taxon>
    </lineage>
</organism>
<name>A0A4R8C6X9_9ACTN</name>
<dbReference type="RefSeq" id="WP_134106100.1">
    <property type="nucleotide sequence ID" value="NZ_SODP01000002.1"/>
</dbReference>
<reference evidence="1 2" key="1">
    <citation type="submission" date="2019-03" db="EMBL/GenBank/DDBJ databases">
        <title>Genomic Encyclopedia of Type Strains, Phase III (KMG-III): the genomes of soil and plant-associated and newly described type strains.</title>
        <authorList>
            <person name="Whitman W."/>
        </authorList>
    </citation>
    <scope>NUCLEOTIDE SEQUENCE [LARGE SCALE GENOMIC DNA]</scope>
    <source>
        <strain evidence="1 2">VKM Ac-2573</strain>
    </source>
</reference>
<dbReference type="AlphaFoldDB" id="A0A4R8C6X9"/>
<gene>
    <name evidence="1" type="ORF">EV653_5054</name>
</gene>
<keyword evidence="2" id="KW-1185">Reference proteome</keyword>
<proteinExistence type="predicted"/>
<comment type="caution">
    <text evidence="1">The sequence shown here is derived from an EMBL/GenBank/DDBJ whole genome shotgun (WGS) entry which is preliminary data.</text>
</comment>
<evidence type="ECO:0000313" key="1">
    <source>
        <dbReference type="EMBL" id="TDW70985.1"/>
    </source>
</evidence>
<protein>
    <submittedName>
        <fullName evidence="1">Uncharacterized protein</fullName>
    </submittedName>
</protein>
<evidence type="ECO:0000313" key="2">
    <source>
        <dbReference type="Proteomes" id="UP000295146"/>
    </source>
</evidence>
<dbReference type="OrthoDB" id="3821490at2"/>
<dbReference type="Proteomes" id="UP000295146">
    <property type="component" value="Unassembled WGS sequence"/>
</dbReference>
<dbReference type="EMBL" id="SODP01000002">
    <property type="protein sequence ID" value="TDW70985.1"/>
    <property type="molecule type" value="Genomic_DNA"/>
</dbReference>
<accession>A0A4R8C6X9</accession>